<dbReference type="InterPro" id="IPR006342">
    <property type="entry name" value="FkbM_mtfrase"/>
</dbReference>
<dbReference type="InterPro" id="IPR052514">
    <property type="entry name" value="SAM-dependent_MTase"/>
</dbReference>
<dbReference type="EMBL" id="NRSD01000040">
    <property type="protein sequence ID" value="MBK1646841.1"/>
    <property type="molecule type" value="Genomic_DNA"/>
</dbReference>
<dbReference type="Gene3D" id="3.40.50.150">
    <property type="entry name" value="Vaccinia Virus protein VP39"/>
    <property type="match status" value="1"/>
</dbReference>
<evidence type="ECO:0000313" key="3">
    <source>
        <dbReference type="Proteomes" id="UP001138802"/>
    </source>
</evidence>
<dbReference type="InterPro" id="IPR029063">
    <property type="entry name" value="SAM-dependent_MTases_sf"/>
</dbReference>
<accession>A0A9X0WLS1</accession>
<dbReference type="Pfam" id="PF05050">
    <property type="entry name" value="Methyltransf_21"/>
    <property type="match status" value="1"/>
</dbReference>
<proteinExistence type="predicted"/>
<comment type="caution">
    <text evidence="2">The sequence shown here is derived from an EMBL/GenBank/DDBJ whole genome shotgun (WGS) entry which is preliminary data.</text>
</comment>
<keyword evidence="3" id="KW-1185">Reference proteome</keyword>
<name>A0A9X0WLS1_9GAMM</name>
<dbReference type="NCBIfam" id="TIGR01444">
    <property type="entry name" value="fkbM_fam"/>
    <property type="match status" value="1"/>
</dbReference>
<sequence length="254" mass="28364">MWNLRYLGKSKPLRSVVKKAFSLLFYNGRVIKIRRGPLKGLTWKCSTHQQFWMPLGIYEKETASWLLSQLSEGGVFFDVGANYGYFTLMGGSVVGDGGKVFSFEPIPTNSQIIKEMAMMNGFAHVKIVPVAVSEAAGTVEFAVETNNANSHIASFELPHASSNVLETVSVQTISLDEFCEENTVFPEVIKCDVEGAEVAVLSGAKMLLEKKKSKWIISTHSKELEERCRKIMEEADYFVEGLEGFHHELLCVPR</sequence>
<evidence type="ECO:0000313" key="2">
    <source>
        <dbReference type="EMBL" id="MBK1646841.1"/>
    </source>
</evidence>
<gene>
    <name evidence="2" type="ORF">CKO25_19825</name>
</gene>
<evidence type="ECO:0000259" key="1">
    <source>
        <dbReference type="Pfam" id="PF05050"/>
    </source>
</evidence>
<reference evidence="2 3" key="1">
    <citation type="journal article" date="2020" name="Microorganisms">
        <title>Osmotic Adaptation and Compatible Solute Biosynthesis of Phototrophic Bacteria as Revealed from Genome Analyses.</title>
        <authorList>
            <person name="Imhoff J.F."/>
            <person name="Rahn T."/>
            <person name="Kunzel S."/>
            <person name="Keller A."/>
            <person name="Neulinger S.C."/>
        </authorList>
    </citation>
    <scope>NUCLEOTIDE SEQUENCE [LARGE SCALE GENOMIC DNA]</scope>
    <source>
        <strain evidence="2 3">DSM 21303</strain>
    </source>
</reference>
<dbReference type="PANTHER" id="PTHR34203:SF15">
    <property type="entry name" value="SLL1173 PROTEIN"/>
    <property type="match status" value="1"/>
</dbReference>
<dbReference type="Proteomes" id="UP001138802">
    <property type="component" value="Unassembled WGS sequence"/>
</dbReference>
<protein>
    <recommendedName>
        <fullName evidence="1">Methyltransferase FkbM domain-containing protein</fullName>
    </recommendedName>
</protein>
<dbReference type="AlphaFoldDB" id="A0A9X0WLS1"/>
<organism evidence="2 3">
    <name type="scientific">Thiocapsa imhoffii</name>
    <dbReference type="NCBI Taxonomy" id="382777"/>
    <lineage>
        <taxon>Bacteria</taxon>
        <taxon>Pseudomonadati</taxon>
        <taxon>Pseudomonadota</taxon>
        <taxon>Gammaproteobacteria</taxon>
        <taxon>Chromatiales</taxon>
        <taxon>Chromatiaceae</taxon>
        <taxon>Thiocapsa</taxon>
    </lineage>
</organism>
<dbReference type="PANTHER" id="PTHR34203">
    <property type="entry name" value="METHYLTRANSFERASE, FKBM FAMILY PROTEIN"/>
    <property type="match status" value="1"/>
</dbReference>
<feature type="domain" description="Methyltransferase FkbM" evidence="1">
    <location>
        <begin position="78"/>
        <end position="237"/>
    </location>
</feature>
<dbReference type="SUPFAM" id="SSF53335">
    <property type="entry name" value="S-adenosyl-L-methionine-dependent methyltransferases"/>
    <property type="match status" value="1"/>
</dbReference>